<dbReference type="EMBL" id="MU393446">
    <property type="protein sequence ID" value="KAI4867522.1"/>
    <property type="molecule type" value="Genomic_DNA"/>
</dbReference>
<sequence length="395" mass="43507">MNILHARLTVLSNDGLSTPPSANTLAIGLVPPSTEGWKVIISGIVLTLVTALWTWMRLWSLRQDGRAFALEDGLNLGAVIFFFSLISTDFVMVFVGGLGYHMNNLQDWHVTRLLKAIYARQFLYAATLGLVKISIVLMFMRIFFAPRFKLVGIAAIALTVACVLSTVLINLLICRPITRNWQTPLTARGACENEEAALMAIGIIDLANQLAILMLPVPKVIKLGMETRYKIVTAFLFSIGILSLAFGILRLFTVLRTDFTNASYSGVPPTIYGASEASIAIIVSSCPLLRPVFDRLLSISLAFGNLVWKDRGADIIDTARRRRMSTKSSGFTQMRNQSREGLELELGNMGAHRSKRATSVTVGRRPPSCDDDDSSSVRRIVVTSETIVIRDRGEL</sequence>
<keyword evidence="2" id="KW-1185">Reference proteome</keyword>
<organism evidence="1 2">
    <name type="scientific">Hypoxylon rubiginosum</name>
    <dbReference type="NCBI Taxonomy" id="110542"/>
    <lineage>
        <taxon>Eukaryota</taxon>
        <taxon>Fungi</taxon>
        <taxon>Dikarya</taxon>
        <taxon>Ascomycota</taxon>
        <taxon>Pezizomycotina</taxon>
        <taxon>Sordariomycetes</taxon>
        <taxon>Xylariomycetidae</taxon>
        <taxon>Xylariales</taxon>
        <taxon>Hypoxylaceae</taxon>
        <taxon>Hypoxylon</taxon>
    </lineage>
</organism>
<reference evidence="1 2" key="1">
    <citation type="journal article" date="2022" name="New Phytol.">
        <title>Ecological generalism drives hyperdiversity of secondary metabolite gene clusters in xylarialean endophytes.</title>
        <authorList>
            <person name="Franco M.E.E."/>
            <person name="Wisecaver J.H."/>
            <person name="Arnold A.E."/>
            <person name="Ju Y.M."/>
            <person name="Slot J.C."/>
            <person name="Ahrendt S."/>
            <person name="Moore L.P."/>
            <person name="Eastman K.E."/>
            <person name="Scott K."/>
            <person name="Konkel Z."/>
            <person name="Mondo S.J."/>
            <person name="Kuo A."/>
            <person name="Hayes R.D."/>
            <person name="Haridas S."/>
            <person name="Andreopoulos B."/>
            <person name="Riley R."/>
            <person name="LaButti K."/>
            <person name="Pangilinan J."/>
            <person name="Lipzen A."/>
            <person name="Amirebrahimi M."/>
            <person name="Yan J."/>
            <person name="Adam C."/>
            <person name="Keymanesh K."/>
            <person name="Ng V."/>
            <person name="Louie K."/>
            <person name="Northen T."/>
            <person name="Drula E."/>
            <person name="Henrissat B."/>
            <person name="Hsieh H.M."/>
            <person name="Youens-Clark K."/>
            <person name="Lutzoni F."/>
            <person name="Miadlikowska J."/>
            <person name="Eastwood D.C."/>
            <person name="Hamelin R.C."/>
            <person name="Grigoriev I.V."/>
            <person name="U'Ren J.M."/>
        </authorList>
    </citation>
    <scope>NUCLEOTIDE SEQUENCE [LARGE SCALE GENOMIC DNA]</scope>
    <source>
        <strain evidence="1 2">CBS 119005</strain>
    </source>
</reference>
<accession>A0ACB9Z7T0</accession>
<name>A0ACB9Z7T0_9PEZI</name>
<dbReference type="Proteomes" id="UP001497700">
    <property type="component" value="Unassembled WGS sequence"/>
</dbReference>
<gene>
    <name evidence="1" type="ORF">F4820DRAFT_197883</name>
</gene>
<evidence type="ECO:0000313" key="2">
    <source>
        <dbReference type="Proteomes" id="UP001497700"/>
    </source>
</evidence>
<proteinExistence type="predicted"/>
<protein>
    <submittedName>
        <fullName evidence="1">Uncharacterized protein</fullName>
    </submittedName>
</protein>
<comment type="caution">
    <text evidence="1">The sequence shown here is derived from an EMBL/GenBank/DDBJ whole genome shotgun (WGS) entry which is preliminary data.</text>
</comment>
<evidence type="ECO:0000313" key="1">
    <source>
        <dbReference type="EMBL" id="KAI4867522.1"/>
    </source>
</evidence>